<dbReference type="PROSITE" id="PS51795">
    <property type="entry name" value="ZF_FLZ"/>
    <property type="match status" value="1"/>
</dbReference>
<dbReference type="InterPro" id="IPR007650">
    <property type="entry name" value="Zf-FLZ_dom"/>
</dbReference>
<proteinExistence type="inferred from homology"/>
<evidence type="ECO:0000256" key="4">
    <source>
        <dbReference type="PROSITE-ProRule" id="PRU01131"/>
    </source>
</evidence>
<evidence type="ECO:0000256" key="3">
    <source>
        <dbReference type="ARBA" id="ARBA00022771"/>
    </source>
</evidence>
<keyword evidence="3" id="KW-0862">Zinc</keyword>
<dbReference type="Pfam" id="PF04570">
    <property type="entry name" value="zf-FLZ"/>
    <property type="match status" value="1"/>
</dbReference>
<evidence type="ECO:0000259" key="5">
    <source>
        <dbReference type="PROSITE" id="PS51795"/>
    </source>
</evidence>
<organism evidence="6">
    <name type="scientific">Fagus sylvatica</name>
    <name type="common">Beechnut</name>
    <dbReference type="NCBI Taxonomy" id="28930"/>
    <lineage>
        <taxon>Eukaryota</taxon>
        <taxon>Viridiplantae</taxon>
        <taxon>Streptophyta</taxon>
        <taxon>Embryophyta</taxon>
        <taxon>Tracheophyta</taxon>
        <taxon>Spermatophyta</taxon>
        <taxon>Magnoliopsida</taxon>
        <taxon>eudicotyledons</taxon>
        <taxon>Gunneridae</taxon>
        <taxon>Pentapetalae</taxon>
        <taxon>rosids</taxon>
        <taxon>fabids</taxon>
        <taxon>Fagales</taxon>
        <taxon>Fagaceae</taxon>
        <taxon>Fagus</taxon>
    </lineage>
</organism>
<accession>A0A2N9GFN0</accession>
<dbReference type="AlphaFoldDB" id="A0A2N9GFN0"/>
<reference evidence="6" key="1">
    <citation type="submission" date="2018-02" db="EMBL/GenBank/DDBJ databases">
        <authorList>
            <person name="Cohen D.B."/>
            <person name="Kent A.D."/>
        </authorList>
    </citation>
    <scope>NUCLEOTIDE SEQUENCE</scope>
</reference>
<feature type="domain" description="FLZ-type" evidence="5">
    <location>
        <begin position="56"/>
        <end position="100"/>
    </location>
</feature>
<sequence length="147" mass="16063">MSAKRMRIMRPSTLGDTSMLNQFPVNSMYLIGGASAAAAESNRRIVTENPMGELGSFLERCFFCKKRIAVNAEVFMYGSLRAFCSPECRAEQFAIENPGQIMPVPLTKNNADQGNNPGEIVPMQSLTTRSHAQCGNGNPVKLFGVLL</sequence>
<dbReference type="InterPro" id="IPR044533">
    <property type="entry name" value="FLZ1/2/3"/>
</dbReference>
<dbReference type="EMBL" id="OIVN01001857">
    <property type="protein sequence ID" value="SPC98315.1"/>
    <property type="molecule type" value="Genomic_DNA"/>
</dbReference>
<dbReference type="PANTHER" id="PTHR46057">
    <property type="entry name" value="FCS-LIKE ZINC FINGER 1-RELATED"/>
    <property type="match status" value="1"/>
</dbReference>
<dbReference type="GO" id="GO:0008270">
    <property type="term" value="F:zinc ion binding"/>
    <property type="evidence" value="ECO:0007669"/>
    <property type="project" value="UniProtKB-KW"/>
</dbReference>
<dbReference type="PANTHER" id="PTHR46057:SF54">
    <property type="entry name" value="FCS-LIKE ZINC FINGER 16"/>
    <property type="match status" value="1"/>
</dbReference>
<evidence type="ECO:0000256" key="1">
    <source>
        <dbReference type="ARBA" id="ARBA00009374"/>
    </source>
</evidence>
<comment type="similarity">
    <text evidence="1">Belongs to the FLZ family.</text>
</comment>
<protein>
    <recommendedName>
        <fullName evidence="5">FLZ-type domain-containing protein</fullName>
    </recommendedName>
</protein>
<feature type="zinc finger region" description="FLZ-type" evidence="4">
    <location>
        <begin position="56"/>
        <end position="100"/>
    </location>
</feature>
<name>A0A2N9GFN0_FAGSY</name>
<evidence type="ECO:0000313" key="6">
    <source>
        <dbReference type="EMBL" id="SPC98315.1"/>
    </source>
</evidence>
<gene>
    <name evidence="6" type="ORF">FSB_LOCUS26197</name>
</gene>
<evidence type="ECO:0000256" key="2">
    <source>
        <dbReference type="ARBA" id="ARBA00022723"/>
    </source>
</evidence>
<keyword evidence="2" id="KW-0479">Metal-binding</keyword>
<keyword evidence="3" id="KW-0863">Zinc-finger</keyword>